<feature type="region of interest" description="Disordered" evidence="1">
    <location>
        <begin position="31"/>
        <end position="65"/>
    </location>
</feature>
<evidence type="ECO:0000313" key="3">
    <source>
        <dbReference type="Proteomes" id="UP000198507"/>
    </source>
</evidence>
<feature type="compositionally biased region" description="Basic and acidic residues" evidence="1">
    <location>
        <begin position="31"/>
        <end position="41"/>
    </location>
</feature>
<dbReference type="EMBL" id="FOIE01000003">
    <property type="protein sequence ID" value="SET22344.1"/>
    <property type="molecule type" value="Genomic_DNA"/>
</dbReference>
<dbReference type="Proteomes" id="UP000198507">
    <property type="component" value="Unassembled WGS sequence"/>
</dbReference>
<gene>
    <name evidence="2" type="ORF">SAMN04488546_1732</name>
</gene>
<evidence type="ECO:0000256" key="1">
    <source>
        <dbReference type="SAM" id="MobiDB-lite"/>
    </source>
</evidence>
<reference evidence="3" key="1">
    <citation type="submission" date="2016-10" db="EMBL/GenBank/DDBJ databases">
        <authorList>
            <person name="Varghese N."/>
            <person name="Submissions S."/>
        </authorList>
    </citation>
    <scope>NUCLEOTIDE SEQUENCE [LARGE SCALE GENOMIC DNA]</scope>
    <source>
        <strain evidence="3">DSM 44209</strain>
    </source>
</reference>
<feature type="compositionally biased region" description="Basic and acidic residues" evidence="1">
    <location>
        <begin position="49"/>
        <end position="65"/>
    </location>
</feature>
<organism evidence="2 3">
    <name type="scientific">Geodermatophilus poikilotrophus</name>
    <dbReference type="NCBI Taxonomy" id="1333667"/>
    <lineage>
        <taxon>Bacteria</taxon>
        <taxon>Bacillati</taxon>
        <taxon>Actinomycetota</taxon>
        <taxon>Actinomycetes</taxon>
        <taxon>Geodermatophilales</taxon>
        <taxon>Geodermatophilaceae</taxon>
        <taxon>Geodermatophilus</taxon>
    </lineage>
</organism>
<proteinExistence type="predicted"/>
<dbReference type="RefSeq" id="WP_091442350.1">
    <property type="nucleotide sequence ID" value="NZ_FOIE01000003.1"/>
</dbReference>
<feature type="region of interest" description="Disordered" evidence="1">
    <location>
        <begin position="179"/>
        <end position="199"/>
    </location>
</feature>
<sequence>MFSIIAAGLFGLLGTTLGGYISYKQQKSAAQDERANRKVEQARQWQQDRAAESERRAAEQQEKGREMRRQAAVAFVKQVDDLAESGRTYWVSLREKAHGPELESARSAYLASWQTLASDFASFQLAVTAELNREGIALYGAARDYSVAIDEIADGRRTNAKADRAQDDLLEARRQFIRAAQHDLNPSSATDPADASATT</sequence>
<name>A0A1I0CRE1_9ACTN</name>
<protein>
    <submittedName>
        <fullName evidence="2">Uncharacterized protein</fullName>
    </submittedName>
</protein>
<feature type="compositionally biased region" description="Low complexity" evidence="1">
    <location>
        <begin position="186"/>
        <end position="199"/>
    </location>
</feature>
<keyword evidence="3" id="KW-1185">Reference proteome</keyword>
<evidence type="ECO:0000313" key="2">
    <source>
        <dbReference type="EMBL" id="SET22344.1"/>
    </source>
</evidence>
<dbReference type="AlphaFoldDB" id="A0A1I0CRE1"/>
<accession>A0A1I0CRE1</accession>